<keyword evidence="4" id="KW-1185">Reference proteome</keyword>
<dbReference type="EMBL" id="JAUPEV010000001">
    <property type="protein sequence ID" value="MDO7252495.1"/>
    <property type="molecule type" value="Genomic_DNA"/>
</dbReference>
<reference evidence="2 4" key="1">
    <citation type="submission" date="2023-07" db="EMBL/GenBank/DDBJ databases">
        <title>Unpublished Manusciprt.</title>
        <authorList>
            <person name="Aydin F."/>
            <person name="Tarhane S."/>
            <person name="Saticioglu I.B."/>
            <person name="Karakaya E."/>
            <person name="Abay S."/>
            <person name="Guran O."/>
            <person name="Bozkurt E."/>
            <person name="Uzum N."/>
            <person name="Olgun K."/>
            <person name="Jablonski D."/>
        </authorList>
    </citation>
    <scope>NUCLEOTIDE SEQUENCE</scope>
    <source>
        <strain evidence="4">faydin-H75</strain>
        <strain evidence="2">Faydin-H76</strain>
    </source>
</reference>
<gene>
    <name evidence="1" type="ORF">Q5I04_00985</name>
    <name evidence="2" type="ORF">Q5I06_00985</name>
</gene>
<proteinExistence type="predicted"/>
<dbReference type="PANTHER" id="PTHR39662">
    <property type="entry name" value="DUF354 DOMAIN-CONTAINING PROTEIN-RELATED"/>
    <property type="match status" value="1"/>
</dbReference>
<evidence type="ECO:0000313" key="1">
    <source>
        <dbReference type="EMBL" id="MDO7252495.1"/>
    </source>
</evidence>
<dbReference type="PIRSF" id="PIRSF005357">
    <property type="entry name" value="UCP005357"/>
    <property type="match status" value="1"/>
</dbReference>
<dbReference type="InterPro" id="IPR007152">
    <property type="entry name" value="DUF354"/>
</dbReference>
<dbReference type="Pfam" id="PF04007">
    <property type="entry name" value="DUF354"/>
    <property type="match status" value="1"/>
</dbReference>
<evidence type="ECO:0000313" key="2">
    <source>
        <dbReference type="EMBL" id="MDP2538362.1"/>
    </source>
</evidence>
<dbReference type="EMBL" id="JAUYZK010000001">
    <property type="protein sequence ID" value="MDP2538362.1"/>
    <property type="molecule type" value="Genomic_DNA"/>
</dbReference>
<protein>
    <submittedName>
        <fullName evidence="2">DUF354 domain-containing protein</fullName>
    </submittedName>
</protein>
<comment type="caution">
    <text evidence="2">The sequence shown here is derived from an EMBL/GenBank/DDBJ whole genome shotgun (WGS) entry which is preliminary data.</text>
</comment>
<reference evidence="1" key="2">
    <citation type="submission" date="2023-07" db="EMBL/GenBank/DDBJ databases">
        <authorList>
            <person name="Aydin F."/>
            <person name="Tarhane S."/>
            <person name="Saticioglu I.B."/>
            <person name="Karakaya E."/>
            <person name="Abay S."/>
            <person name="Guran O."/>
            <person name="Bozkurt E."/>
            <person name="Uzum N."/>
            <person name="Olgun K."/>
            <person name="Jablonski D."/>
        </authorList>
    </citation>
    <scope>NUCLEOTIDE SEQUENCE</scope>
    <source>
        <strain evidence="1">Faydin-H75</strain>
    </source>
</reference>
<dbReference type="Proteomes" id="UP001177258">
    <property type="component" value="Unassembled WGS sequence"/>
</dbReference>
<evidence type="ECO:0000313" key="3">
    <source>
        <dbReference type="Proteomes" id="UP001177258"/>
    </source>
</evidence>
<evidence type="ECO:0000313" key="4">
    <source>
        <dbReference type="Proteomes" id="UP001240777"/>
    </source>
</evidence>
<dbReference type="RefSeq" id="WP_305516337.1">
    <property type="nucleotide sequence ID" value="NZ_JAUPEV010000001.1"/>
</dbReference>
<accession>A0AA90PQP4</accession>
<name>A0AA90PQP4_9HELI</name>
<sequence>MIWLDIIDPKYVLFFNPLIPKLKELDEVIITTRKSKEYSECWELLELFNISNICVGGYGGESPLGKFNARLDRQKAFLELFEKTGIPKLFITGASVDGVQTAYALGIPIVNFSDTPLKNDHFDIDSMTILSKLTLPLSSLIFHPFVVPEICYASMGVPAKNIISYDFIDIALWLKDMQPGIDFRKTFNIPQNRPSILFREEEYKAHYVKEKLPIIYESIEKIASCLDVNVVIMPRYGKEGLYFKGFENIFIIEEKLPPADFYPFIDILVGGGGTMNLEACYLGIPTISTRSLFLFHDKYLLNNHLMRHCKNSQEVYEEVKSILATKKPSIAKKANARKLFEPKPANFEEIFKTIKERFYA</sequence>
<reference evidence="1 3" key="3">
    <citation type="journal article" date="2024" name="Syst. Appl. Microbiol.">
        <title>Helicobacter cappadocius sp. nov., from lizards: The first psychrotrophic Helicobacter species.</title>
        <authorList>
            <person name="Aydin F."/>
            <person name="Tarhane S."/>
            <person name="Karakaya E."/>
            <person name="Abay S."/>
            <person name="Kayman T."/>
            <person name="Guran O."/>
            <person name="Bozkurt E."/>
            <person name="Uzum N."/>
            <person name="Avci A."/>
            <person name="Olgun K."/>
            <person name="Jablonski D."/>
            <person name="Guran C."/>
            <person name="Burcin Saticioglu I."/>
        </authorList>
    </citation>
    <scope>NUCLEOTIDE SEQUENCE [LARGE SCALE GENOMIC DNA]</scope>
    <source>
        <strain evidence="1">Faydin-H75</strain>
        <strain evidence="3">faydin-H76</strain>
    </source>
</reference>
<dbReference type="SUPFAM" id="SSF53756">
    <property type="entry name" value="UDP-Glycosyltransferase/glycogen phosphorylase"/>
    <property type="match status" value="1"/>
</dbReference>
<dbReference type="AlphaFoldDB" id="A0AA90PQP4"/>
<dbReference type="PANTHER" id="PTHR39662:SF1">
    <property type="entry name" value="DUF354 DOMAIN-CONTAINING PROTEIN"/>
    <property type="match status" value="1"/>
</dbReference>
<organism evidence="2 3">
    <name type="scientific">Helicobacter cappadocius</name>
    <dbReference type="NCBI Taxonomy" id="3063998"/>
    <lineage>
        <taxon>Bacteria</taxon>
        <taxon>Pseudomonadati</taxon>
        <taxon>Campylobacterota</taxon>
        <taxon>Epsilonproteobacteria</taxon>
        <taxon>Campylobacterales</taxon>
        <taxon>Helicobacteraceae</taxon>
        <taxon>Helicobacter</taxon>
    </lineage>
</organism>
<dbReference type="Proteomes" id="UP001240777">
    <property type="component" value="Unassembled WGS sequence"/>
</dbReference>